<feature type="compositionally biased region" description="Basic and acidic residues" evidence="1">
    <location>
        <begin position="82"/>
        <end position="123"/>
    </location>
</feature>
<sequence>MEETGMELIEGKLDGGEENVRVSNETTTENLKNKTNGEKRNELKGRIIGGVDESIPLESKNLNSGTSGDKRMIENSIDEDNEKILNTEVKRMESVEKKGDKRKNLDEESKEMVSVSTDEKSKVQNETNGSKQNESGEIIEEEEEEIVLKKNKKPSMQFSHEA</sequence>
<feature type="compositionally biased region" description="Polar residues" evidence="1">
    <location>
        <begin position="124"/>
        <end position="135"/>
    </location>
</feature>
<evidence type="ECO:0000313" key="3">
    <source>
        <dbReference type="WBParaSite" id="Csp11.Scaffold630.g17112.t1"/>
    </source>
</evidence>
<proteinExistence type="predicted"/>
<reference evidence="3" key="1">
    <citation type="submission" date="2016-11" db="UniProtKB">
        <authorList>
            <consortium name="WormBaseParasite"/>
        </authorList>
    </citation>
    <scope>IDENTIFICATION</scope>
</reference>
<evidence type="ECO:0000313" key="2">
    <source>
        <dbReference type="Proteomes" id="UP000095282"/>
    </source>
</evidence>
<dbReference type="AlphaFoldDB" id="A0A1I7ULC4"/>
<name>A0A1I7ULC4_9PELO</name>
<feature type="region of interest" description="Disordered" evidence="1">
    <location>
        <begin position="24"/>
        <end position="44"/>
    </location>
</feature>
<accession>A0A1I7ULC4</accession>
<dbReference type="Proteomes" id="UP000095282">
    <property type="component" value="Unplaced"/>
</dbReference>
<protein>
    <submittedName>
        <fullName evidence="3">Uncharacterized protein</fullName>
    </submittedName>
</protein>
<evidence type="ECO:0000256" key="1">
    <source>
        <dbReference type="SAM" id="MobiDB-lite"/>
    </source>
</evidence>
<organism evidence="2 3">
    <name type="scientific">Caenorhabditis tropicalis</name>
    <dbReference type="NCBI Taxonomy" id="1561998"/>
    <lineage>
        <taxon>Eukaryota</taxon>
        <taxon>Metazoa</taxon>
        <taxon>Ecdysozoa</taxon>
        <taxon>Nematoda</taxon>
        <taxon>Chromadorea</taxon>
        <taxon>Rhabditida</taxon>
        <taxon>Rhabditina</taxon>
        <taxon>Rhabditomorpha</taxon>
        <taxon>Rhabditoidea</taxon>
        <taxon>Rhabditidae</taxon>
        <taxon>Peloderinae</taxon>
        <taxon>Caenorhabditis</taxon>
    </lineage>
</organism>
<dbReference type="WBParaSite" id="Csp11.Scaffold630.g17112.t1">
    <property type="protein sequence ID" value="Csp11.Scaffold630.g17112.t1"/>
    <property type="gene ID" value="Csp11.Scaffold630.g17112"/>
</dbReference>
<keyword evidence="2" id="KW-1185">Reference proteome</keyword>
<feature type="compositionally biased region" description="Basic and acidic residues" evidence="1">
    <location>
        <begin position="31"/>
        <end position="44"/>
    </location>
</feature>
<feature type="region of interest" description="Disordered" evidence="1">
    <location>
        <begin position="56"/>
        <end position="162"/>
    </location>
</feature>